<dbReference type="InterPro" id="IPR032675">
    <property type="entry name" value="LRR_dom_sf"/>
</dbReference>
<keyword evidence="12" id="KW-1185">Reference proteome</keyword>
<evidence type="ECO:0000256" key="9">
    <source>
        <dbReference type="ARBA" id="ARBA00023170"/>
    </source>
</evidence>
<evidence type="ECO:0000256" key="2">
    <source>
        <dbReference type="ARBA" id="ARBA00009592"/>
    </source>
</evidence>
<keyword evidence="4" id="KW-0812">Transmembrane</keyword>
<dbReference type="Pfam" id="PF00560">
    <property type="entry name" value="LRR_1"/>
    <property type="match status" value="4"/>
</dbReference>
<gene>
    <name evidence="11" type="ORF">Goari_015122</name>
</gene>
<evidence type="ECO:0000313" key="11">
    <source>
        <dbReference type="EMBL" id="MBA0687607.1"/>
    </source>
</evidence>
<keyword evidence="8" id="KW-0472">Membrane</keyword>
<keyword evidence="7" id="KW-1133">Transmembrane helix</keyword>
<keyword evidence="9" id="KW-0675">Receptor</keyword>
<dbReference type="InterPro" id="IPR046956">
    <property type="entry name" value="RLP23-like"/>
</dbReference>
<keyword evidence="3" id="KW-0433">Leucine-rich repeat</keyword>
<proteinExistence type="inferred from homology"/>
<dbReference type="FunFam" id="3.80.10.10:FF:000041">
    <property type="entry name" value="LRR receptor-like serine/threonine-protein kinase ERECTA"/>
    <property type="match status" value="1"/>
</dbReference>
<evidence type="ECO:0000256" key="8">
    <source>
        <dbReference type="ARBA" id="ARBA00023136"/>
    </source>
</evidence>
<dbReference type="Proteomes" id="UP000593577">
    <property type="component" value="Unassembled WGS sequence"/>
</dbReference>
<dbReference type="AlphaFoldDB" id="A0A7J8XJZ6"/>
<dbReference type="PANTHER" id="PTHR48063">
    <property type="entry name" value="LRR RECEPTOR-LIKE KINASE"/>
    <property type="match status" value="1"/>
</dbReference>
<dbReference type="EMBL" id="JABFAA010000007">
    <property type="protein sequence ID" value="MBA0687607.1"/>
    <property type="molecule type" value="Genomic_DNA"/>
</dbReference>
<evidence type="ECO:0000256" key="4">
    <source>
        <dbReference type="ARBA" id="ARBA00022692"/>
    </source>
</evidence>
<dbReference type="GO" id="GO:0016020">
    <property type="term" value="C:membrane"/>
    <property type="evidence" value="ECO:0007669"/>
    <property type="project" value="UniProtKB-SubCell"/>
</dbReference>
<evidence type="ECO:0000256" key="1">
    <source>
        <dbReference type="ARBA" id="ARBA00004479"/>
    </source>
</evidence>
<keyword evidence="10" id="KW-0325">Glycoprotein</keyword>
<comment type="similarity">
    <text evidence="2">Belongs to the RLP family.</text>
</comment>
<sequence>MGLLNLGSNSLTGKIPPSLGHINLSMLNLWNNSMFGALPSTLQNSSFIMLDFSENHFNGSVPEWIGDRHSRLKVLSLRSNNFDGHIPHKFCDLQYLQNLDLAHKNISDILFECIISAERTRG</sequence>
<dbReference type="PANTHER" id="PTHR48063:SF48">
    <property type="entry name" value="LRR RECEPTOR-LIKE SERINE_THREONINE-PROTEIN KINASE FLS2"/>
    <property type="match status" value="1"/>
</dbReference>
<protein>
    <submittedName>
        <fullName evidence="11">Uncharacterized protein</fullName>
    </submittedName>
</protein>
<comment type="subcellular location">
    <subcellularLocation>
        <location evidence="1">Membrane</location>
        <topology evidence="1">Single-pass type I membrane protein</topology>
    </subcellularLocation>
</comment>
<dbReference type="Gene3D" id="3.80.10.10">
    <property type="entry name" value="Ribonuclease Inhibitor"/>
    <property type="match status" value="1"/>
</dbReference>
<evidence type="ECO:0000313" key="12">
    <source>
        <dbReference type="Proteomes" id="UP000593577"/>
    </source>
</evidence>
<dbReference type="SUPFAM" id="SSF52058">
    <property type="entry name" value="L domain-like"/>
    <property type="match status" value="1"/>
</dbReference>
<evidence type="ECO:0000256" key="6">
    <source>
        <dbReference type="ARBA" id="ARBA00022737"/>
    </source>
</evidence>
<reference evidence="11 12" key="1">
    <citation type="journal article" date="2019" name="Genome Biol. Evol.">
        <title>Insights into the evolution of the New World diploid cottons (Gossypium, subgenus Houzingenia) based on genome sequencing.</title>
        <authorList>
            <person name="Grover C.E."/>
            <person name="Arick M.A. 2nd"/>
            <person name="Thrash A."/>
            <person name="Conover J.L."/>
            <person name="Sanders W.S."/>
            <person name="Peterson D.G."/>
            <person name="Frelichowski J.E."/>
            <person name="Scheffler J.A."/>
            <person name="Scheffler B.E."/>
            <person name="Wendel J.F."/>
        </authorList>
    </citation>
    <scope>NUCLEOTIDE SEQUENCE [LARGE SCALE GENOMIC DNA]</scope>
    <source>
        <strain evidence="11">185</strain>
        <tissue evidence="11">Leaf</tissue>
    </source>
</reference>
<keyword evidence="5" id="KW-0732">Signal</keyword>
<evidence type="ECO:0000256" key="5">
    <source>
        <dbReference type="ARBA" id="ARBA00022729"/>
    </source>
</evidence>
<comment type="caution">
    <text evidence="11">The sequence shown here is derived from an EMBL/GenBank/DDBJ whole genome shotgun (WGS) entry which is preliminary data.</text>
</comment>
<name>A0A7J8XJZ6_GOSAI</name>
<evidence type="ECO:0000256" key="7">
    <source>
        <dbReference type="ARBA" id="ARBA00022989"/>
    </source>
</evidence>
<evidence type="ECO:0000256" key="10">
    <source>
        <dbReference type="ARBA" id="ARBA00023180"/>
    </source>
</evidence>
<evidence type="ECO:0000256" key="3">
    <source>
        <dbReference type="ARBA" id="ARBA00022614"/>
    </source>
</evidence>
<keyword evidence="6" id="KW-0677">Repeat</keyword>
<organism evidence="11 12">
    <name type="scientific">Gossypium aridum</name>
    <name type="common">American cotton</name>
    <name type="synonym">Erioxylum aridum</name>
    <dbReference type="NCBI Taxonomy" id="34290"/>
    <lineage>
        <taxon>Eukaryota</taxon>
        <taxon>Viridiplantae</taxon>
        <taxon>Streptophyta</taxon>
        <taxon>Embryophyta</taxon>
        <taxon>Tracheophyta</taxon>
        <taxon>Spermatophyta</taxon>
        <taxon>Magnoliopsida</taxon>
        <taxon>eudicotyledons</taxon>
        <taxon>Gunneridae</taxon>
        <taxon>Pentapetalae</taxon>
        <taxon>rosids</taxon>
        <taxon>malvids</taxon>
        <taxon>Malvales</taxon>
        <taxon>Malvaceae</taxon>
        <taxon>Malvoideae</taxon>
        <taxon>Gossypium</taxon>
    </lineage>
</organism>
<dbReference type="InterPro" id="IPR001611">
    <property type="entry name" value="Leu-rich_rpt"/>
</dbReference>
<accession>A0A7J8XJZ6</accession>